<dbReference type="EMBL" id="AMQM01002312">
    <property type="status" value="NOT_ANNOTATED_CDS"/>
    <property type="molecule type" value="Genomic_DNA"/>
</dbReference>
<dbReference type="PANTHER" id="PTHR44899">
    <property type="entry name" value="CAMK FAMILY PROTEIN KINASE"/>
    <property type="match status" value="1"/>
</dbReference>
<keyword evidence="10" id="KW-0460">Magnesium</keyword>
<dbReference type="AlphaFoldDB" id="T1EKH5"/>
<keyword evidence="4 14" id="KW-0723">Serine/threonine-protein kinase</keyword>
<name>T1EKH5_HELRO</name>
<protein>
    <recommendedName>
        <fullName evidence="3">non-specific serine/threonine protein kinase</fullName>
        <ecNumber evidence="3">2.7.11.1</ecNumber>
    </recommendedName>
</protein>
<comment type="similarity">
    <text evidence="2">Belongs to the protein kinase superfamily. NEK Ser/Thr protein kinase family. NIMA subfamily.</text>
</comment>
<keyword evidence="6" id="KW-0479">Metal-binding</keyword>
<dbReference type="CDD" id="cd08215">
    <property type="entry name" value="STKc_Nek"/>
    <property type="match status" value="1"/>
</dbReference>
<dbReference type="Pfam" id="PF00069">
    <property type="entry name" value="Pkinase"/>
    <property type="match status" value="1"/>
</dbReference>
<evidence type="ECO:0000256" key="9">
    <source>
        <dbReference type="ARBA" id="ARBA00022840"/>
    </source>
</evidence>
<dbReference type="HOGENOM" id="CLU_000288_63_23_1"/>
<dbReference type="GO" id="GO:0046872">
    <property type="term" value="F:metal ion binding"/>
    <property type="evidence" value="ECO:0007669"/>
    <property type="project" value="UniProtKB-KW"/>
</dbReference>
<keyword evidence="5" id="KW-0808">Transferase</keyword>
<keyword evidence="9 13" id="KW-0067">ATP-binding</keyword>
<evidence type="ECO:0000313" key="16">
    <source>
        <dbReference type="EMBL" id="ESN90622.1"/>
    </source>
</evidence>
<dbReference type="KEGG" id="hro:HELRODRAFT_150812"/>
<accession>T1EKH5</accession>
<evidence type="ECO:0000256" key="7">
    <source>
        <dbReference type="ARBA" id="ARBA00022741"/>
    </source>
</evidence>
<dbReference type="Gene3D" id="1.10.510.10">
    <property type="entry name" value="Transferase(Phosphotransferase) domain 1"/>
    <property type="match status" value="1"/>
</dbReference>
<dbReference type="CTD" id="20197075"/>
<evidence type="ECO:0000259" key="15">
    <source>
        <dbReference type="PROSITE" id="PS50011"/>
    </source>
</evidence>
<dbReference type="InterPro" id="IPR051131">
    <property type="entry name" value="NEK_Ser/Thr_kinase_NIMA"/>
</dbReference>
<dbReference type="InterPro" id="IPR008271">
    <property type="entry name" value="Ser/Thr_kinase_AS"/>
</dbReference>
<evidence type="ECO:0000256" key="13">
    <source>
        <dbReference type="PROSITE-ProRule" id="PRU10141"/>
    </source>
</evidence>
<dbReference type="OrthoDB" id="248923at2759"/>
<dbReference type="GeneID" id="20197075"/>
<reference evidence="18" key="1">
    <citation type="submission" date="2012-12" db="EMBL/GenBank/DDBJ databases">
        <authorList>
            <person name="Hellsten U."/>
            <person name="Grimwood J."/>
            <person name="Chapman J.A."/>
            <person name="Shapiro H."/>
            <person name="Aerts A."/>
            <person name="Otillar R.P."/>
            <person name="Terry A.Y."/>
            <person name="Boore J.L."/>
            <person name="Simakov O."/>
            <person name="Marletaz F."/>
            <person name="Cho S.-J."/>
            <person name="Edsinger-Gonzales E."/>
            <person name="Havlak P."/>
            <person name="Kuo D.-H."/>
            <person name="Larsson T."/>
            <person name="Lv J."/>
            <person name="Arendt D."/>
            <person name="Savage R."/>
            <person name="Osoegawa K."/>
            <person name="de Jong P."/>
            <person name="Lindberg D.R."/>
            <person name="Seaver E.C."/>
            <person name="Weisblat D.A."/>
            <person name="Putnam N.H."/>
            <person name="Grigoriev I.V."/>
            <person name="Rokhsar D.S."/>
        </authorList>
    </citation>
    <scope>NUCLEOTIDE SEQUENCE</scope>
</reference>
<dbReference type="GO" id="GO:0005524">
    <property type="term" value="F:ATP binding"/>
    <property type="evidence" value="ECO:0007669"/>
    <property type="project" value="UniProtKB-UniRule"/>
</dbReference>
<evidence type="ECO:0000256" key="11">
    <source>
        <dbReference type="ARBA" id="ARBA00047899"/>
    </source>
</evidence>
<dbReference type="InterPro" id="IPR011009">
    <property type="entry name" value="Kinase-like_dom_sf"/>
</dbReference>
<dbReference type="PROSITE" id="PS00108">
    <property type="entry name" value="PROTEIN_KINASE_ST"/>
    <property type="match status" value="1"/>
</dbReference>
<keyword evidence="8" id="KW-0418">Kinase</keyword>
<evidence type="ECO:0000256" key="10">
    <source>
        <dbReference type="ARBA" id="ARBA00022842"/>
    </source>
</evidence>
<evidence type="ECO:0000256" key="8">
    <source>
        <dbReference type="ARBA" id="ARBA00022777"/>
    </source>
</evidence>
<dbReference type="FunFam" id="3.30.200.20:FF:000097">
    <property type="entry name" value="Probable serine/threonine-protein kinase nek1"/>
    <property type="match status" value="1"/>
</dbReference>
<dbReference type="STRING" id="6412.T1EKH5"/>
<dbReference type="EMBL" id="KB097753">
    <property type="protein sequence ID" value="ESN90622.1"/>
    <property type="molecule type" value="Genomic_DNA"/>
</dbReference>
<comment type="catalytic activity">
    <reaction evidence="11">
        <text>L-threonyl-[protein] + ATP = O-phospho-L-threonyl-[protein] + ADP + H(+)</text>
        <dbReference type="Rhea" id="RHEA:46608"/>
        <dbReference type="Rhea" id="RHEA-COMP:11060"/>
        <dbReference type="Rhea" id="RHEA-COMP:11605"/>
        <dbReference type="ChEBI" id="CHEBI:15378"/>
        <dbReference type="ChEBI" id="CHEBI:30013"/>
        <dbReference type="ChEBI" id="CHEBI:30616"/>
        <dbReference type="ChEBI" id="CHEBI:61977"/>
        <dbReference type="ChEBI" id="CHEBI:456216"/>
        <dbReference type="EC" id="2.7.11.1"/>
    </reaction>
</comment>
<dbReference type="EC" id="2.7.11.1" evidence="3"/>
<dbReference type="FunFam" id="1.10.510.10:FF:000172">
    <property type="entry name" value="serine/threonine-protein kinase Nek1 isoform X1"/>
    <property type="match status" value="1"/>
</dbReference>
<sequence>MNKYLKIRLIGEGSFGSAYLAKNKLTNKYVVLKEITTNKMSKKEKDDAKKEITVLSQLKHSNIVSYLDSYENYGVLTMVMEYCAGGDLGKKIESQKNILFDEGQILCWFIQICLAVSYIHNKKILHRDIKTQNLFLTKNGVIKLGDFGISKILDSTVQLVKTCIGTPYYLSPEICQGLPYNNKSDIWSIGCVLYELTTLKHAFEADNINDLLLRISSASYRKISPKYSHGLEHLISRLLNKDP</sequence>
<dbReference type="SMART" id="SM00220">
    <property type="entry name" value="S_TKc"/>
    <property type="match status" value="1"/>
</dbReference>
<dbReference type="EnsemblMetazoa" id="HelroT150812">
    <property type="protein sequence ID" value="HelroP150812"/>
    <property type="gene ID" value="HelroG150812"/>
</dbReference>
<dbReference type="eggNOG" id="KOG0589">
    <property type="taxonomic scope" value="Eukaryota"/>
</dbReference>
<proteinExistence type="inferred from homology"/>
<feature type="domain" description="Protein kinase" evidence="15">
    <location>
        <begin position="4"/>
        <end position="243"/>
    </location>
</feature>
<evidence type="ECO:0000256" key="12">
    <source>
        <dbReference type="ARBA" id="ARBA00048679"/>
    </source>
</evidence>
<comment type="catalytic activity">
    <reaction evidence="12">
        <text>L-seryl-[protein] + ATP = O-phospho-L-seryl-[protein] + ADP + H(+)</text>
        <dbReference type="Rhea" id="RHEA:17989"/>
        <dbReference type="Rhea" id="RHEA-COMP:9863"/>
        <dbReference type="Rhea" id="RHEA-COMP:11604"/>
        <dbReference type="ChEBI" id="CHEBI:15378"/>
        <dbReference type="ChEBI" id="CHEBI:29999"/>
        <dbReference type="ChEBI" id="CHEBI:30616"/>
        <dbReference type="ChEBI" id="CHEBI:83421"/>
        <dbReference type="ChEBI" id="CHEBI:456216"/>
        <dbReference type="EC" id="2.7.11.1"/>
    </reaction>
</comment>
<evidence type="ECO:0000313" key="17">
    <source>
        <dbReference type="EnsemblMetazoa" id="HelroP150812"/>
    </source>
</evidence>
<dbReference type="Proteomes" id="UP000015101">
    <property type="component" value="Unassembled WGS sequence"/>
</dbReference>
<keyword evidence="7 13" id="KW-0547">Nucleotide-binding</keyword>
<evidence type="ECO:0000256" key="1">
    <source>
        <dbReference type="ARBA" id="ARBA00001946"/>
    </source>
</evidence>
<dbReference type="PIRSF" id="PIRSF000654">
    <property type="entry name" value="Integrin-linked_kinase"/>
    <property type="match status" value="1"/>
</dbReference>
<reference evidence="16 18" key="2">
    <citation type="journal article" date="2013" name="Nature">
        <title>Insights into bilaterian evolution from three spiralian genomes.</title>
        <authorList>
            <person name="Simakov O."/>
            <person name="Marletaz F."/>
            <person name="Cho S.J."/>
            <person name="Edsinger-Gonzales E."/>
            <person name="Havlak P."/>
            <person name="Hellsten U."/>
            <person name="Kuo D.H."/>
            <person name="Larsson T."/>
            <person name="Lv J."/>
            <person name="Arendt D."/>
            <person name="Savage R."/>
            <person name="Osoegawa K."/>
            <person name="de Jong P."/>
            <person name="Grimwood J."/>
            <person name="Chapman J.A."/>
            <person name="Shapiro H."/>
            <person name="Aerts A."/>
            <person name="Otillar R.P."/>
            <person name="Terry A.Y."/>
            <person name="Boore J.L."/>
            <person name="Grigoriev I.V."/>
            <person name="Lindberg D.R."/>
            <person name="Seaver E.C."/>
            <person name="Weisblat D.A."/>
            <person name="Putnam N.H."/>
            <person name="Rokhsar D.S."/>
        </authorList>
    </citation>
    <scope>NUCLEOTIDE SEQUENCE</scope>
</reference>
<evidence type="ECO:0000256" key="6">
    <source>
        <dbReference type="ARBA" id="ARBA00022723"/>
    </source>
</evidence>
<dbReference type="PROSITE" id="PS50011">
    <property type="entry name" value="PROTEIN_KINASE_DOM"/>
    <property type="match status" value="1"/>
</dbReference>
<organism evidence="17 18">
    <name type="scientific">Helobdella robusta</name>
    <name type="common">Californian leech</name>
    <dbReference type="NCBI Taxonomy" id="6412"/>
    <lineage>
        <taxon>Eukaryota</taxon>
        <taxon>Metazoa</taxon>
        <taxon>Spiralia</taxon>
        <taxon>Lophotrochozoa</taxon>
        <taxon>Annelida</taxon>
        <taxon>Clitellata</taxon>
        <taxon>Hirudinea</taxon>
        <taxon>Rhynchobdellida</taxon>
        <taxon>Glossiphoniidae</taxon>
        <taxon>Helobdella</taxon>
    </lineage>
</organism>
<evidence type="ECO:0000313" key="18">
    <source>
        <dbReference type="Proteomes" id="UP000015101"/>
    </source>
</evidence>
<dbReference type="Gene3D" id="3.30.200.20">
    <property type="entry name" value="Phosphorylase Kinase, domain 1"/>
    <property type="match status" value="1"/>
</dbReference>
<dbReference type="PANTHER" id="PTHR44899:SF3">
    <property type="entry name" value="SERINE_THREONINE-PROTEIN KINASE NEK1"/>
    <property type="match status" value="1"/>
</dbReference>
<dbReference type="GO" id="GO:0004672">
    <property type="term" value="F:protein kinase activity"/>
    <property type="evidence" value="ECO:0000318"/>
    <property type="project" value="GO_Central"/>
</dbReference>
<evidence type="ECO:0000256" key="14">
    <source>
        <dbReference type="RuleBase" id="RU000304"/>
    </source>
</evidence>
<dbReference type="InParanoid" id="T1EKH5"/>
<gene>
    <name evidence="17" type="primary">20197075</name>
    <name evidence="16" type="ORF">HELRODRAFT_150812</name>
</gene>
<dbReference type="OMA" id="NICNAPA"/>
<dbReference type="RefSeq" id="XP_009031521.1">
    <property type="nucleotide sequence ID" value="XM_009033273.1"/>
</dbReference>
<dbReference type="PROSITE" id="PS00107">
    <property type="entry name" value="PROTEIN_KINASE_ATP"/>
    <property type="match status" value="1"/>
</dbReference>
<dbReference type="SUPFAM" id="SSF56112">
    <property type="entry name" value="Protein kinase-like (PK-like)"/>
    <property type="match status" value="1"/>
</dbReference>
<evidence type="ECO:0000256" key="5">
    <source>
        <dbReference type="ARBA" id="ARBA00022679"/>
    </source>
</evidence>
<dbReference type="GO" id="GO:0004674">
    <property type="term" value="F:protein serine/threonine kinase activity"/>
    <property type="evidence" value="ECO:0007669"/>
    <property type="project" value="UniProtKB-KW"/>
</dbReference>
<dbReference type="InterPro" id="IPR017441">
    <property type="entry name" value="Protein_kinase_ATP_BS"/>
</dbReference>
<dbReference type="InterPro" id="IPR000719">
    <property type="entry name" value="Prot_kinase_dom"/>
</dbReference>
<evidence type="ECO:0000256" key="4">
    <source>
        <dbReference type="ARBA" id="ARBA00022527"/>
    </source>
</evidence>
<keyword evidence="18" id="KW-1185">Reference proteome</keyword>
<evidence type="ECO:0000256" key="3">
    <source>
        <dbReference type="ARBA" id="ARBA00012513"/>
    </source>
</evidence>
<reference evidence="17" key="3">
    <citation type="submission" date="2015-06" db="UniProtKB">
        <authorList>
            <consortium name="EnsemblMetazoa"/>
        </authorList>
    </citation>
    <scope>IDENTIFICATION</scope>
</reference>
<comment type="cofactor">
    <cofactor evidence="1">
        <name>Mg(2+)</name>
        <dbReference type="ChEBI" id="CHEBI:18420"/>
    </cofactor>
</comment>
<evidence type="ECO:0000256" key="2">
    <source>
        <dbReference type="ARBA" id="ARBA00010886"/>
    </source>
</evidence>
<feature type="binding site" evidence="13">
    <location>
        <position position="33"/>
    </location>
    <ligand>
        <name>ATP</name>
        <dbReference type="ChEBI" id="CHEBI:30616"/>
    </ligand>
</feature>